<dbReference type="InterPro" id="IPR036390">
    <property type="entry name" value="WH_DNA-bd_sf"/>
</dbReference>
<evidence type="ECO:0000256" key="1">
    <source>
        <dbReference type="ARBA" id="ARBA00023015"/>
    </source>
</evidence>
<dbReference type="Gene3D" id="1.10.10.10">
    <property type="entry name" value="Winged helix-like DNA-binding domain superfamily/Winged helix DNA-binding domain"/>
    <property type="match status" value="1"/>
</dbReference>
<keyword evidence="1" id="KW-0805">Transcription regulation</keyword>
<gene>
    <name evidence="5" type="ORF">KCG48_12555</name>
</gene>
<dbReference type="InterPro" id="IPR011711">
    <property type="entry name" value="GntR_C"/>
</dbReference>
<evidence type="ECO:0000256" key="3">
    <source>
        <dbReference type="ARBA" id="ARBA00023163"/>
    </source>
</evidence>
<dbReference type="Pfam" id="PF00392">
    <property type="entry name" value="GntR"/>
    <property type="match status" value="1"/>
</dbReference>
<dbReference type="EMBL" id="JAGSCS010000021">
    <property type="protein sequence ID" value="MBR0577146.1"/>
    <property type="molecule type" value="Genomic_DNA"/>
</dbReference>
<evidence type="ECO:0000313" key="5">
    <source>
        <dbReference type="EMBL" id="MBR0577146.1"/>
    </source>
</evidence>
<dbReference type="InterPro" id="IPR008920">
    <property type="entry name" value="TF_FadR/GntR_C"/>
</dbReference>
<sequence>MEDYISEVIKLADLSQNKPLNEIVFEGLRDAIIKGIIPVGERINETVYADKMNISRTPIREALRRIQEEGLVEYVPHYGVVVKKITIDDAKEIYQIRKALDILATLNAAKIMTPEQFDEMRDLLERTDKADGEGDVKRVVELSKEFNDMIYRFAKMPRLDVIVKKLRQYLVRFRDISLTEDDRRRKALDEHWLLYKYMKKQDKDMLTQITSEHLDFSEKFILMAMEKLEAEQQKADEE</sequence>
<dbReference type="Gene3D" id="1.20.120.530">
    <property type="entry name" value="GntR ligand-binding domain-like"/>
    <property type="match status" value="1"/>
</dbReference>
<dbReference type="GO" id="GO:0003700">
    <property type="term" value="F:DNA-binding transcription factor activity"/>
    <property type="evidence" value="ECO:0007669"/>
    <property type="project" value="InterPro"/>
</dbReference>
<keyword evidence="2" id="KW-0238">DNA-binding</keyword>
<dbReference type="Pfam" id="PF07729">
    <property type="entry name" value="FCD"/>
    <property type="match status" value="1"/>
</dbReference>
<dbReference type="PANTHER" id="PTHR43537:SF24">
    <property type="entry name" value="GLUCONATE OPERON TRANSCRIPTIONAL REPRESSOR"/>
    <property type="match status" value="1"/>
</dbReference>
<dbReference type="SUPFAM" id="SSF46785">
    <property type="entry name" value="Winged helix' DNA-binding domain"/>
    <property type="match status" value="1"/>
</dbReference>
<dbReference type="SMART" id="SM00345">
    <property type="entry name" value="HTH_GNTR"/>
    <property type="match status" value="1"/>
</dbReference>
<dbReference type="InterPro" id="IPR000524">
    <property type="entry name" value="Tscrpt_reg_HTH_GntR"/>
</dbReference>
<proteinExistence type="predicted"/>
<reference evidence="5" key="1">
    <citation type="submission" date="2021-04" db="EMBL/GenBank/DDBJ databases">
        <title>Proteiniclasticum sedimins sp. nov., an obligate anaerobic bacterium isolated from anaerobic sludge.</title>
        <authorList>
            <person name="Liu J."/>
        </authorList>
    </citation>
    <scope>NUCLEOTIDE SEQUENCE</scope>
    <source>
        <strain evidence="5">BAD-10</strain>
    </source>
</reference>
<dbReference type="GO" id="GO:0003677">
    <property type="term" value="F:DNA binding"/>
    <property type="evidence" value="ECO:0007669"/>
    <property type="project" value="UniProtKB-KW"/>
</dbReference>
<dbReference type="PANTHER" id="PTHR43537">
    <property type="entry name" value="TRANSCRIPTIONAL REGULATOR, GNTR FAMILY"/>
    <property type="match status" value="1"/>
</dbReference>
<keyword evidence="6" id="KW-1185">Reference proteome</keyword>
<evidence type="ECO:0000256" key="2">
    <source>
        <dbReference type="ARBA" id="ARBA00023125"/>
    </source>
</evidence>
<name>A0A941CTK0_9CLOT</name>
<evidence type="ECO:0000313" key="6">
    <source>
        <dbReference type="Proteomes" id="UP000675379"/>
    </source>
</evidence>
<keyword evidence="3" id="KW-0804">Transcription</keyword>
<evidence type="ECO:0000259" key="4">
    <source>
        <dbReference type="PROSITE" id="PS50949"/>
    </source>
</evidence>
<dbReference type="InterPro" id="IPR036388">
    <property type="entry name" value="WH-like_DNA-bd_sf"/>
</dbReference>
<dbReference type="SMART" id="SM00895">
    <property type="entry name" value="FCD"/>
    <property type="match status" value="1"/>
</dbReference>
<feature type="domain" description="HTH gntR-type" evidence="4">
    <location>
        <begin position="18"/>
        <end position="85"/>
    </location>
</feature>
<dbReference type="RefSeq" id="WP_211802563.1">
    <property type="nucleotide sequence ID" value="NZ_JAGSCS010000021.1"/>
</dbReference>
<accession>A0A941CTK0</accession>
<dbReference type="PROSITE" id="PS50949">
    <property type="entry name" value="HTH_GNTR"/>
    <property type="match status" value="1"/>
</dbReference>
<comment type="caution">
    <text evidence="5">The sequence shown here is derived from an EMBL/GenBank/DDBJ whole genome shotgun (WGS) entry which is preliminary data.</text>
</comment>
<dbReference type="Proteomes" id="UP000675379">
    <property type="component" value="Unassembled WGS sequence"/>
</dbReference>
<dbReference type="CDD" id="cd07377">
    <property type="entry name" value="WHTH_GntR"/>
    <property type="match status" value="1"/>
</dbReference>
<organism evidence="5 6">
    <name type="scientific">Proteiniclasticum sediminis</name>
    <dbReference type="NCBI Taxonomy" id="2804028"/>
    <lineage>
        <taxon>Bacteria</taxon>
        <taxon>Bacillati</taxon>
        <taxon>Bacillota</taxon>
        <taxon>Clostridia</taxon>
        <taxon>Eubacteriales</taxon>
        <taxon>Clostridiaceae</taxon>
        <taxon>Proteiniclasticum</taxon>
    </lineage>
</organism>
<protein>
    <submittedName>
        <fullName evidence="5">GntR family transcriptional regulator</fullName>
    </submittedName>
</protein>
<dbReference type="AlphaFoldDB" id="A0A941CTK0"/>
<dbReference type="SUPFAM" id="SSF48008">
    <property type="entry name" value="GntR ligand-binding domain-like"/>
    <property type="match status" value="1"/>
</dbReference>